<evidence type="ECO:0000256" key="4">
    <source>
        <dbReference type="ARBA" id="ARBA00022989"/>
    </source>
</evidence>
<keyword evidence="8" id="KW-1185">Reference proteome</keyword>
<reference evidence="7" key="1">
    <citation type="submission" date="2021-04" db="EMBL/GenBank/DDBJ databases">
        <title>Pseudonocardia sp. nov., isolated from sandy soil of mangrove forest.</title>
        <authorList>
            <person name="Zan Z."/>
            <person name="Huang R."/>
            <person name="Liu W."/>
        </authorList>
    </citation>
    <scope>NUCLEOTIDE SEQUENCE</scope>
    <source>
        <strain evidence="7">S2-4</strain>
    </source>
</reference>
<evidence type="ECO:0000256" key="6">
    <source>
        <dbReference type="SAM" id="Phobius"/>
    </source>
</evidence>
<comment type="caution">
    <text evidence="7">The sequence shown here is derived from an EMBL/GenBank/DDBJ whole genome shotgun (WGS) entry which is preliminary data.</text>
</comment>
<keyword evidence="4 6" id="KW-1133">Transmembrane helix</keyword>
<gene>
    <name evidence="7" type="ORF">KDL28_06240</name>
</gene>
<comment type="subcellular location">
    <subcellularLocation>
        <location evidence="1">Membrane</location>
        <topology evidence="1">Multi-pass membrane protein</topology>
    </subcellularLocation>
</comment>
<dbReference type="CDD" id="cd15904">
    <property type="entry name" value="TSPO_MBR"/>
    <property type="match status" value="1"/>
</dbReference>
<dbReference type="InterPro" id="IPR038330">
    <property type="entry name" value="TspO/MBR-related_sf"/>
</dbReference>
<feature type="transmembrane region" description="Helical" evidence="6">
    <location>
        <begin position="95"/>
        <end position="113"/>
    </location>
</feature>
<dbReference type="Gene3D" id="1.20.1260.100">
    <property type="entry name" value="TspO/MBR protein"/>
    <property type="match status" value="1"/>
</dbReference>
<name>A0ABT0ZV90_9PSEU</name>
<dbReference type="PANTHER" id="PTHR10057">
    <property type="entry name" value="PERIPHERAL-TYPE BENZODIAZEPINE RECEPTOR"/>
    <property type="match status" value="1"/>
</dbReference>
<sequence length="153" mass="16974">MHRPILTAVAATTTAAVAGNALISKDDLAWLQGLRRPRMQLPLAGFAAVGITYYVLLGCVLYRATDRRDRTATRLALVVLALNEVWNLVLFGRRSVWGGFVGILAFLVPLVALQVSVSRDRTSSLLLAPYTAWVIGYDVPWTLQLWRLNRSPR</sequence>
<dbReference type="Pfam" id="PF03073">
    <property type="entry name" value="TspO_MBR"/>
    <property type="match status" value="1"/>
</dbReference>
<evidence type="ECO:0000313" key="8">
    <source>
        <dbReference type="Proteomes" id="UP001165283"/>
    </source>
</evidence>
<accession>A0ABT0ZV90</accession>
<evidence type="ECO:0000313" key="7">
    <source>
        <dbReference type="EMBL" id="MCO1654651.1"/>
    </source>
</evidence>
<keyword evidence="3 6" id="KW-0812">Transmembrane</keyword>
<dbReference type="PANTHER" id="PTHR10057:SF0">
    <property type="entry name" value="TRANSLOCATOR PROTEIN"/>
    <property type="match status" value="1"/>
</dbReference>
<dbReference type="Proteomes" id="UP001165283">
    <property type="component" value="Unassembled WGS sequence"/>
</dbReference>
<dbReference type="RefSeq" id="WP_252436258.1">
    <property type="nucleotide sequence ID" value="NZ_JAGSOV010000011.1"/>
</dbReference>
<evidence type="ECO:0000256" key="3">
    <source>
        <dbReference type="ARBA" id="ARBA00022692"/>
    </source>
</evidence>
<organism evidence="7 8">
    <name type="scientific">Pseudonocardia humida</name>
    <dbReference type="NCBI Taxonomy" id="2800819"/>
    <lineage>
        <taxon>Bacteria</taxon>
        <taxon>Bacillati</taxon>
        <taxon>Actinomycetota</taxon>
        <taxon>Actinomycetes</taxon>
        <taxon>Pseudonocardiales</taxon>
        <taxon>Pseudonocardiaceae</taxon>
        <taxon>Pseudonocardia</taxon>
    </lineage>
</organism>
<keyword evidence="5 6" id="KW-0472">Membrane</keyword>
<evidence type="ECO:0000256" key="1">
    <source>
        <dbReference type="ARBA" id="ARBA00004141"/>
    </source>
</evidence>
<dbReference type="EMBL" id="JAGSOV010000011">
    <property type="protein sequence ID" value="MCO1654651.1"/>
    <property type="molecule type" value="Genomic_DNA"/>
</dbReference>
<feature type="transmembrane region" description="Helical" evidence="6">
    <location>
        <begin position="45"/>
        <end position="64"/>
    </location>
</feature>
<feature type="transmembrane region" description="Helical" evidence="6">
    <location>
        <begin position="71"/>
        <end position="89"/>
    </location>
</feature>
<evidence type="ECO:0000256" key="5">
    <source>
        <dbReference type="ARBA" id="ARBA00023136"/>
    </source>
</evidence>
<proteinExistence type="inferred from homology"/>
<feature type="transmembrane region" description="Helical" evidence="6">
    <location>
        <begin position="125"/>
        <end position="143"/>
    </location>
</feature>
<comment type="similarity">
    <text evidence="2">Belongs to the TspO/BZRP family.</text>
</comment>
<dbReference type="InterPro" id="IPR004307">
    <property type="entry name" value="TspO_MBR"/>
</dbReference>
<protein>
    <submittedName>
        <fullName evidence="7">Tryptophan-rich sensory protein</fullName>
    </submittedName>
</protein>
<evidence type="ECO:0000256" key="2">
    <source>
        <dbReference type="ARBA" id="ARBA00007524"/>
    </source>
</evidence>